<dbReference type="InterPro" id="IPR002508">
    <property type="entry name" value="MurNAc-LAA_cat"/>
</dbReference>
<protein>
    <submittedName>
        <fullName evidence="3">N-acetylmuramoyl-L-alanine amidase</fullName>
        <ecNumber evidence="3">3.5.1.28</ecNumber>
    </submittedName>
</protein>
<dbReference type="Pfam" id="PF01520">
    <property type="entry name" value="Amidase_3"/>
    <property type="match status" value="1"/>
</dbReference>
<evidence type="ECO:0000259" key="2">
    <source>
        <dbReference type="Pfam" id="PF01520"/>
    </source>
</evidence>
<gene>
    <name evidence="3" type="ORF">KBB96_12640</name>
</gene>
<proteinExistence type="predicted"/>
<keyword evidence="4" id="KW-1185">Reference proteome</keyword>
<dbReference type="Gene3D" id="3.40.630.40">
    <property type="entry name" value="Zn-dependent exopeptidases"/>
    <property type="match status" value="1"/>
</dbReference>
<evidence type="ECO:0000313" key="3">
    <source>
        <dbReference type="EMBL" id="QUE49717.1"/>
    </source>
</evidence>
<accession>A0A975G6I3</accession>
<dbReference type="RefSeq" id="WP_211629806.1">
    <property type="nucleotide sequence ID" value="NZ_CP073100.1"/>
</dbReference>
<feature type="region of interest" description="Disordered" evidence="1">
    <location>
        <begin position="134"/>
        <end position="156"/>
    </location>
</feature>
<organism evidence="3 4">
    <name type="scientific">Luteolibacter ambystomatis</name>
    <dbReference type="NCBI Taxonomy" id="2824561"/>
    <lineage>
        <taxon>Bacteria</taxon>
        <taxon>Pseudomonadati</taxon>
        <taxon>Verrucomicrobiota</taxon>
        <taxon>Verrucomicrobiia</taxon>
        <taxon>Verrucomicrobiales</taxon>
        <taxon>Verrucomicrobiaceae</taxon>
        <taxon>Luteolibacter</taxon>
    </lineage>
</organism>
<keyword evidence="3" id="KW-0378">Hydrolase</keyword>
<dbReference type="EC" id="3.5.1.28" evidence="3"/>
<dbReference type="KEGG" id="lamb:KBB96_12640"/>
<sequence length="449" mass="49655">MSLCTKALAFLVLVILAAGSWLALRQPEKPVVLPATERPAVTTIPASPPGETTTPEPERHLGPLGDAPDWAALDAYQGTISRKDFEQLLDTIFTTGSGWRSYFSINDQEAVIATDASDSGLRFHLRFAAPDHTSPAPRHWRTARELPPAPPERPLEGLRIAIDPGHIGGEWAKMEERWFAIGEAPPVCEGDLTLAVARLLKPELESLGATVTLVRNDSKPLTPLRPETLMAAAEAATDPGGDVRKTAERLFYRTAEIRARAEYVNRTLKPDLVLCLHFNAEAWGHASNPSLTDHSHCHLLLNGGYTDEELALADQRYEMLRKLLQRTHAEEAAVGADVAASFYSSTGLPPYTYNPLSRNARMVDGNPYLWARNLLANRLYDCPVIFMEPYVMNSRHDYNRIQAGDYEGTREIDGKLLPSIFREYAGAVANGLKTHYAKVRQGEPLLPEH</sequence>
<feature type="region of interest" description="Disordered" evidence="1">
    <location>
        <begin position="40"/>
        <end position="65"/>
    </location>
</feature>
<dbReference type="EMBL" id="CP073100">
    <property type="protein sequence ID" value="QUE49717.1"/>
    <property type="molecule type" value="Genomic_DNA"/>
</dbReference>
<dbReference type="AlphaFoldDB" id="A0A975G6I3"/>
<reference evidence="3" key="1">
    <citation type="submission" date="2021-04" db="EMBL/GenBank/DDBJ databases">
        <title>Luteolibacter sp. 32A isolated from the skin of an Anderson's salamander (Ambystoma andersonii).</title>
        <authorList>
            <person name="Spergser J."/>
            <person name="Busse H.-J."/>
        </authorList>
    </citation>
    <scope>NUCLEOTIDE SEQUENCE</scope>
    <source>
        <strain evidence="3">32A</strain>
    </source>
</reference>
<evidence type="ECO:0000313" key="4">
    <source>
        <dbReference type="Proteomes" id="UP000676169"/>
    </source>
</evidence>
<dbReference type="GO" id="GO:0009253">
    <property type="term" value="P:peptidoglycan catabolic process"/>
    <property type="evidence" value="ECO:0007669"/>
    <property type="project" value="InterPro"/>
</dbReference>
<dbReference type="SUPFAM" id="SSF53187">
    <property type="entry name" value="Zn-dependent exopeptidases"/>
    <property type="match status" value="1"/>
</dbReference>
<feature type="domain" description="MurNAc-LAA" evidence="2">
    <location>
        <begin position="160"/>
        <end position="285"/>
    </location>
</feature>
<name>A0A975G6I3_9BACT</name>
<evidence type="ECO:0000256" key="1">
    <source>
        <dbReference type="SAM" id="MobiDB-lite"/>
    </source>
</evidence>
<dbReference type="Proteomes" id="UP000676169">
    <property type="component" value="Chromosome"/>
</dbReference>
<dbReference type="GO" id="GO:0008745">
    <property type="term" value="F:N-acetylmuramoyl-L-alanine amidase activity"/>
    <property type="evidence" value="ECO:0007669"/>
    <property type="project" value="UniProtKB-EC"/>
</dbReference>